<evidence type="ECO:0000313" key="2">
    <source>
        <dbReference type="Proteomes" id="UP000075243"/>
    </source>
</evidence>
<proteinExistence type="predicted"/>
<dbReference type="PANTHER" id="PTHR11439">
    <property type="entry name" value="GAG-POL-RELATED RETROTRANSPOSON"/>
    <property type="match status" value="1"/>
</dbReference>
<protein>
    <submittedName>
        <fullName evidence="1">Copia protein</fullName>
    </submittedName>
</protein>
<dbReference type="PANTHER" id="PTHR11439:SF470">
    <property type="entry name" value="CYSTEINE-RICH RLK (RECEPTOR-LIKE PROTEIN KINASE) 8"/>
    <property type="match status" value="1"/>
</dbReference>
<dbReference type="STRING" id="3821.A0A151TEB9"/>
<keyword evidence="2" id="KW-1185">Reference proteome</keyword>
<dbReference type="CDD" id="cd09272">
    <property type="entry name" value="RNase_HI_RT_Ty1"/>
    <property type="match status" value="1"/>
</dbReference>
<gene>
    <name evidence="1" type="ORF">KK1_011606</name>
</gene>
<reference evidence="1 2" key="1">
    <citation type="journal article" date="2012" name="Nat. Biotechnol.">
        <title>Draft genome sequence of pigeonpea (Cajanus cajan), an orphan legume crop of resource-poor farmers.</title>
        <authorList>
            <person name="Varshney R.K."/>
            <person name="Chen W."/>
            <person name="Li Y."/>
            <person name="Bharti A.K."/>
            <person name="Saxena R.K."/>
            <person name="Schlueter J.A."/>
            <person name="Donoghue M.T."/>
            <person name="Azam S."/>
            <person name="Fan G."/>
            <person name="Whaley A.M."/>
            <person name="Farmer A.D."/>
            <person name="Sheridan J."/>
            <person name="Iwata A."/>
            <person name="Tuteja R."/>
            <person name="Penmetsa R.V."/>
            <person name="Wu W."/>
            <person name="Upadhyaya H.D."/>
            <person name="Yang S.P."/>
            <person name="Shah T."/>
            <person name="Saxena K.B."/>
            <person name="Michael T."/>
            <person name="McCombie W.R."/>
            <person name="Yang B."/>
            <person name="Zhang G."/>
            <person name="Yang H."/>
            <person name="Wang J."/>
            <person name="Spillane C."/>
            <person name="Cook D.R."/>
            <person name="May G.D."/>
            <person name="Xu X."/>
            <person name="Jackson S.A."/>
        </authorList>
    </citation>
    <scope>NUCLEOTIDE SEQUENCE [LARGE SCALE GENOMIC DNA]</scope>
    <source>
        <strain evidence="2">cv. Asha</strain>
    </source>
</reference>
<feature type="non-terminal residue" evidence="1">
    <location>
        <position position="1"/>
    </location>
</feature>
<name>A0A151TEB9_CAJCA</name>
<evidence type="ECO:0000313" key="1">
    <source>
        <dbReference type="EMBL" id="KYP65373.1"/>
    </source>
</evidence>
<accession>A0A151TEB9</accession>
<dbReference type="AlphaFoldDB" id="A0A151TEB9"/>
<dbReference type="EMBL" id="CM003608">
    <property type="protein sequence ID" value="KYP65373.1"/>
    <property type="molecule type" value="Genomic_DNA"/>
</dbReference>
<organism evidence="1 2">
    <name type="scientific">Cajanus cajan</name>
    <name type="common">Pigeon pea</name>
    <name type="synonym">Cajanus indicus</name>
    <dbReference type="NCBI Taxonomy" id="3821"/>
    <lineage>
        <taxon>Eukaryota</taxon>
        <taxon>Viridiplantae</taxon>
        <taxon>Streptophyta</taxon>
        <taxon>Embryophyta</taxon>
        <taxon>Tracheophyta</taxon>
        <taxon>Spermatophyta</taxon>
        <taxon>Magnoliopsida</taxon>
        <taxon>eudicotyledons</taxon>
        <taxon>Gunneridae</taxon>
        <taxon>Pentapetalae</taxon>
        <taxon>rosids</taxon>
        <taxon>fabids</taxon>
        <taxon>Fabales</taxon>
        <taxon>Fabaceae</taxon>
        <taxon>Papilionoideae</taxon>
        <taxon>50 kb inversion clade</taxon>
        <taxon>NPAAA clade</taxon>
        <taxon>indigoferoid/millettioid clade</taxon>
        <taxon>Phaseoleae</taxon>
        <taxon>Cajanus</taxon>
    </lineage>
</organism>
<dbReference type="Proteomes" id="UP000075243">
    <property type="component" value="Chromosome 6"/>
</dbReference>
<dbReference type="Gramene" id="C.cajan_11279.t">
    <property type="protein sequence ID" value="C.cajan_11279.t"/>
    <property type="gene ID" value="C.cajan_11279"/>
</dbReference>
<sequence>FQTKDLGKLRYFLGIEVAQSKNEIVIFQRKYALDILEETGRMSSKPVDTRFGKVTRMTLICDNQAALHIASNPVFHERTKHIKIDYHFIHEKILSGDITTQFVNSTNQLADVFTKSLQGLRIDYICNKHGAYDLYTPARGGVLDIVLSHGPRPTTWHINISFVLQYTRKCSLHIPFLSTKAKKQTHL</sequence>